<dbReference type="PANTHER" id="PTHR47649">
    <property type="entry name" value="RIBONUCLEASE D"/>
    <property type="match status" value="1"/>
</dbReference>
<dbReference type="SUPFAM" id="SSF47819">
    <property type="entry name" value="HRDC-like"/>
    <property type="match status" value="2"/>
</dbReference>
<dbReference type="SUPFAM" id="SSF53098">
    <property type="entry name" value="Ribonuclease H-like"/>
    <property type="match status" value="1"/>
</dbReference>
<reference evidence="3" key="1">
    <citation type="submission" date="2020-05" db="EMBL/GenBank/DDBJ databases">
        <authorList>
            <person name="Chiriac C."/>
            <person name="Salcher M."/>
            <person name="Ghai R."/>
            <person name="Kavagutti S V."/>
        </authorList>
    </citation>
    <scope>NUCLEOTIDE SEQUENCE</scope>
</reference>
<protein>
    <submittedName>
        <fullName evidence="3">Unannotated protein</fullName>
    </submittedName>
</protein>
<dbReference type="InterPro" id="IPR012337">
    <property type="entry name" value="RNaseH-like_sf"/>
</dbReference>
<dbReference type="Gene3D" id="3.30.420.10">
    <property type="entry name" value="Ribonuclease H-like superfamily/Ribonuclease H"/>
    <property type="match status" value="1"/>
</dbReference>
<dbReference type="GO" id="GO:0008408">
    <property type="term" value="F:3'-5' exonuclease activity"/>
    <property type="evidence" value="ECO:0007669"/>
    <property type="project" value="InterPro"/>
</dbReference>
<evidence type="ECO:0000313" key="5">
    <source>
        <dbReference type="EMBL" id="CAB4808574.1"/>
    </source>
</evidence>
<dbReference type="GO" id="GO:0006139">
    <property type="term" value="P:nucleobase-containing compound metabolic process"/>
    <property type="evidence" value="ECO:0007669"/>
    <property type="project" value="InterPro"/>
</dbReference>
<dbReference type="Pfam" id="PF00570">
    <property type="entry name" value="HRDC"/>
    <property type="match status" value="1"/>
</dbReference>
<dbReference type="Gene3D" id="1.10.150.80">
    <property type="entry name" value="HRDC domain"/>
    <property type="match status" value="1"/>
</dbReference>
<evidence type="ECO:0000259" key="1">
    <source>
        <dbReference type="PROSITE" id="PS50967"/>
    </source>
</evidence>
<dbReference type="InterPro" id="IPR010997">
    <property type="entry name" value="HRDC-like_sf"/>
</dbReference>
<dbReference type="EMBL" id="CAEZZK010000022">
    <property type="protein sequence ID" value="CAB4751991.1"/>
    <property type="molecule type" value="Genomic_DNA"/>
</dbReference>
<dbReference type="InterPro" id="IPR044876">
    <property type="entry name" value="HRDC_dom_sf"/>
</dbReference>
<feature type="domain" description="HRDC" evidence="1">
    <location>
        <begin position="207"/>
        <end position="288"/>
    </location>
</feature>
<dbReference type="PROSITE" id="PS50967">
    <property type="entry name" value="HRDC"/>
    <property type="match status" value="1"/>
</dbReference>
<dbReference type="InterPro" id="IPR036397">
    <property type="entry name" value="RNaseH_sf"/>
</dbReference>
<dbReference type="Pfam" id="PF01612">
    <property type="entry name" value="DNA_pol_A_exo1"/>
    <property type="match status" value="1"/>
</dbReference>
<proteinExistence type="predicted"/>
<dbReference type="InterPro" id="IPR051086">
    <property type="entry name" value="RNase_D-like"/>
</dbReference>
<evidence type="ECO:0000313" key="6">
    <source>
        <dbReference type="EMBL" id="CAB4995682.1"/>
    </source>
</evidence>
<dbReference type="PANTHER" id="PTHR47649:SF1">
    <property type="entry name" value="RIBONUCLEASE D"/>
    <property type="match status" value="1"/>
</dbReference>
<dbReference type="GO" id="GO:0003676">
    <property type="term" value="F:nucleic acid binding"/>
    <property type="evidence" value="ECO:0007669"/>
    <property type="project" value="InterPro"/>
</dbReference>
<organism evidence="3">
    <name type="scientific">freshwater metagenome</name>
    <dbReference type="NCBI Taxonomy" id="449393"/>
    <lineage>
        <taxon>unclassified sequences</taxon>
        <taxon>metagenomes</taxon>
        <taxon>ecological metagenomes</taxon>
    </lineage>
</organism>
<dbReference type="InterPro" id="IPR002562">
    <property type="entry name" value="3'-5'_exonuclease_dom"/>
</dbReference>
<dbReference type="GO" id="GO:0000166">
    <property type="term" value="F:nucleotide binding"/>
    <property type="evidence" value="ECO:0007669"/>
    <property type="project" value="InterPro"/>
</dbReference>
<accession>A0A6J6FZ77</accession>
<gene>
    <name evidence="2" type="ORF">UFOPK1353_00186</name>
    <name evidence="3" type="ORF">UFOPK1826_00232</name>
    <name evidence="4" type="ORF">UFOPK2855_00203</name>
    <name evidence="5" type="ORF">UFOPK3026_00956</name>
    <name evidence="6" type="ORF">UFOPK4020_00520</name>
</gene>
<dbReference type="InterPro" id="IPR002121">
    <property type="entry name" value="HRDC_dom"/>
</dbReference>
<evidence type="ECO:0000313" key="2">
    <source>
        <dbReference type="EMBL" id="CAB4530400.1"/>
    </source>
</evidence>
<dbReference type="AlphaFoldDB" id="A0A6J6FZ77"/>
<dbReference type="SMART" id="SM00474">
    <property type="entry name" value="35EXOc"/>
    <property type="match status" value="1"/>
</dbReference>
<dbReference type="EMBL" id="CAFAAP010000141">
    <property type="protein sequence ID" value="CAB4808574.1"/>
    <property type="molecule type" value="Genomic_DNA"/>
</dbReference>
<dbReference type="CDD" id="cd06142">
    <property type="entry name" value="RNaseD_exo"/>
    <property type="match status" value="1"/>
</dbReference>
<dbReference type="EMBL" id="CAFBOV010000078">
    <property type="protein sequence ID" value="CAB4995682.1"/>
    <property type="molecule type" value="Genomic_DNA"/>
</dbReference>
<evidence type="ECO:0000313" key="4">
    <source>
        <dbReference type="EMBL" id="CAB4751991.1"/>
    </source>
</evidence>
<sequence length="382" mass="42554">MTHRWIEDESALDEVIDEILLQPRYAIDTEFHREKTYYPKLALVQLKWGEKTALVDPLAVDPRGLARLFESEILAVFHAAQQDLEVLRHASLVAPKNIFDTQIAAGFLGYSTPSLATLVQAIKKVALSKGDRLTDWLRRPLTTAQCVYAADDVAHLFDLHDELSSQLNELGRTVWVADACNDLVARPSGPIDSRLAWLKLKEARSLKGSSRGVAQAVGQWREERAMRSDHPPRRVMSDMALLGIAQRVPKNVEELASTRGVDDRHLSSEFCKEIMTAIREGAQHTVELPSHESDDVEKWARPALTLITAWVGELARKNKIDATLLATRSDISAFLRKSPDARLTQGWRAAVVGEDLNRILSGTVGLSVDRDGHLKLIEADNA</sequence>
<dbReference type="EMBL" id="CAEZUN010000018">
    <property type="protein sequence ID" value="CAB4594227.1"/>
    <property type="molecule type" value="Genomic_DNA"/>
</dbReference>
<dbReference type="EMBL" id="CAEZSE010000016">
    <property type="protein sequence ID" value="CAB4530400.1"/>
    <property type="molecule type" value="Genomic_DNA"/>
</dbReference>
<evidence type="ECO:0000313" key="3">
    <source>
        <dbReference type="EMBL" id="CAB4594227.1"/>
    </source>
</evidence>
<name>A0A6J6FZ77_9ZZZZ</name>